<sequence>MPSPLAITHLPTPLVCDIHELLPLEDVRNLRLTCRWVLDQVFKPFIKRFYQKLAITGSAQALQRNTFVLARPTFAAAVTFLHIDHPTGVPSQKQAPDAEVPVVSDIIVQLPGLQELSIRGLTDGLQLSEVTRALSVSGVHPTSLKLQACELTGADLQLLLDNHSATLRHVDLATIKLLGAERGSWPRLLSTILAMPNLKQCDLDGLKNDRCVYNLEGENDDGVDDVDVDDVATMLADLDPPNSMSVRSLWPFHFLPAADNPTASESSERQYKWFRGPESGLEHYFVQMSLARLRGRTAVTAGLALILKRHEPWAE</sequence>
<dbReference type="Proteomes" id="UP001324427">
    <property type="component" value="Unassembled WGS sequence"/>
</dbReference>
<gene>
    <name evidence="2" type="ORF">LTR36_004958</name>
</gene>
<name>A0AAV9JV96_9PEZI</name>
<protein>
    <recommendedName>
        <fullName evidence="1">F-box domain-containing protein</fullName>
    </recommendedName>
</protein>
<organism evidence="2 3">
    <name type="scientific">Oleoguttula mirabilis</name>
    <dbReference type="NCBI Taxonomy" id="1507867"/>
    <lineage>
        <taxon>Eukaryota</taxon>
        <taxon>Fungi</taxon>
        <taxon>Dikarya</taxon>
        <taxon>Ascomycota</taxon>
        <taxon>Pezizomycotina</taxon>
        <taxon>Dothideomycetes</taxon>
        <taxon>Dothideomycetidae</taxon>
        <taxon>Mycosphaerellales</taxon>
        <taxon>Teratosphaeriaceae</taxon>
        <taxon>Oleoguttula</taxon>
    </lineage>
</organism>
<reference evidence="2 3" key="1">
    <citation type="submission" date="2021-11" db="EMBL/GenBank/DDBJ databases">
        <title>Black yeast isolated from Biological Soil Crust.</title>
        <authorList>
            <person name="Kurbessoian T."/>
        </authorList>
    </citation>
    <scope>NUCLEOTIDE SEQUENCE [LARGE SCALE GENOMIC DNA]</scope>
    <source>
        <strain evidence="2 3">CCFEE 5522</strain>
    </source>
</reference>
<comment type="caution">
    <text evidence="2">The sequence shown here is derived from an EMBL/GenBank/DDBJ whole genome shotgun (WGS) entry which is preliminary data.</text>
</comment>
<evidence type="ECO:0000313" key="3">
    <source>
        <dbReference type="Proteomes" id="UP001324427"/>
    </source>
</evidence>
<evidence type="ECO:0000313" key="2">
    <source>
        <dbReference type="EMBL" id="KAK4549657.1"/>
    </source>
</evidence>
<dbReference type="PROSITE" id="PS50181">
    <property type="entry name" value="FBOX"/>
    <property type="match status" value="1"/>
</dbReference>
<evidence type="ECO:0000259" key="1">
    <source>
        <dbReference type="PROSITE" id="PS50181"/>
    </source>
</evidence>
<dbReference type="InterPro" id="IPR001810">
    <property type="entry name" value="F-box_dom"/>
</dbReference>
<proteinExistence type="predicted"/>
<accession>A0AAV9JV96</accession>
<dbReference type="AlphaFoldDB" id="A0AAV9JV96"/>
<keyword evidence="3" id="KW-1185">Reference proteome</keyword>
<dbReference type="EMBL" id="JAVFHQ010000003">
    <property type="protein sequence ID" value="KAK4549657.1"/>
    <property type="molecule type" value="Genomic_DNA"/>
</dbReference>
<feature type="domain" description="F-box" evidence="1">
    <location>
        <begin position="4"/>
        <end position="53"/>
    </location>
</feature>